<dbReference type="InterPro" id="IPR001387">
    <property type="entry name" value="Cro/C1-type_HTH"/>
</dbReference>
<feature type="domain" description="HTH cro/C1-type" evidence="2">
    <location>
        <begin position="5"/>
        <end position="59"/>
    </location>
</feature>
<dbReference type="Gene3D" id="1.10.260.40">
    <property type="entry name" value="lambda repressor-like DNA-binding domains"/>
    <property type="match status" value="1"/>
</dbReference>
<comment type="caution">
    <text evidence="3">The sequence shown here is derived from an EMBL/GenBank/DDBJ whole genome shotgun (WGS) entry which is preliminary data.</text>
</comment>
<dbReference type="SMART" id="SM00530">
    <property type="entry name" value="HTH_XRE"/>
    <property type="match status" value="1"/>
</dbReference>
<keyword evidence="4" id="KW-1185">Reference proteome</keyword>
<dbReference type="CDD" id="cd00093">
    <property type="entry name" value="HTH_XRE"/>
    <property type="match status" value="1"/>
</dbReference>
<evidence type="ECO:0000256" key="1">
    <source>
        <dbReference type="ARBA" id="ARBA00023125"/>
    </source>
</evidence>
<organism evidence="3 4">
    <name type="scientific">Streptococcus loxodontisalivarius</name>
    <dbReference type="NCBI Taxonomy" id="1349415"/>
    <lineage>
        <taxon>Bacteria</taxon>
        <taxon>Bacillati</taxon>
        <taxon>Bacillota</taxon>
        <taxon>Bacilli</taxon>
        <taxon>Lactobacillales</taxon>
        <taxon>Streptococcaceae</taxon>
        <taxon>Streptococcus</taxon>
    </lineage>
</organism>
<dbReference type="InterPro" id="IPR010982">
    <property type="entry name" value="Lambda_DNA-bd_dom_sf"/>
</dbReference>
<name>A0ABS2PU26_9STRE</name>
<evidence type="ECO:0000313" key="3">
    <source>
        <dbReference type="EMBL" id="MBM7643563.1"/>
    </source>
</evidence>
<dbReference type="EMBL" id="JAFBEH010000052">
    <property type="protein sequence ID" value="MBM7643563.1"/>
    <property type="molecule type" value="Genomic_DNA"/>
</dbReference>
<dbReference type="PANTHER" id="PTHR46558:SF4">
    <property type="entry name" value="DNA-BIDING PHAGE PROTEIN"/>
    <property type="match status" value="1"/>
</dbReference>
<accession>A0ABS2PU26</accession>
<dbReference type="Proteomes" id="UP000697472">
    <property type="component" value="Unassembled WGS sequence"/>
</dbReference>
<dbReference type="PROSITE" id="PS50943">
    <property type="entry name" value="HTH_CROC1"/>
    <property type="match status" value="1"/>
</dbReference>
<dbReference type="Pfam" id="PF01381">
    <property type="entry name" value="HTH_3"/>
    <property type="match status" value="1"/>
</dbReference>
<keyword evidence="1" id="KW-0238">DNA-binding</keyword>
<dbReference type="PANTHER" id="PTHR46558">
    <property type="entry name" value="TRACRIPTIONAL REGULATORY PROTEIN-RELATED-RELATED"/>
    <property type="match status" value="1"/>
</dbReference>
<evidence type="ECO:0000313" key="4">
    <source>
        <dbReference type="Proteomes" id="UP000697472"/>
    </source>
</evidence>
<dbReference type="RefSeq" id="WP_205010405.1">
    <property type="nucleotide sequence ID" value="NZ_JAFBEH010000052.1"/>
</dbReference>
<proteinExistence type="predicted"/>
<sequence>METRIQELRKAQKISQAELADQLGVTRQTIISLEKGRYNASLELAYKIAKFFNRQIEDVFLFEE</sequence>
<reference evidence="3 4" key="1">
    <citation type="submission" date="2021-01" db="EMBL/GenBank/DDBJ databases">
        <title>Genomic Encyclopedia of Type Strains, Phase IV (KMG-IV): sequencing the most valuable type-strain genomes for metagenomic binning, comparative biology and taxonomic classification.</title>
        <authorList>
            <person name="Goeker M."/>
        </authorList>
    </citation>
    <scope>NUCLEOTIDE SEQUENCE [LARGE SCALE GENOMIC DNA]</scope>
    <source>
        <strain evidence="3 4">DSM 27382</strain>
    </source>
</reference>
<dbReference type="SUPFAM" id="SSF47413">
    <property type="entry name" value="lambda repressor-like DNA-binding domains"/>
    <property type="match status" value="1"/>
</dbReference>
<gene>
    <name evidence="3" type="ORF">JOC28_001874</name>
</gene>
<protein>
    <submittedName>
        <fullName evidence="3">Transcriptional regulator</fullName>
    </submittedName>
</protein>
<evidence type="ECO:0000259" key="2">
    <source>
        <dbReference type="PROSITE" id="PS50943"/>
    </source>
</evidence>